<evidence type="ECO:0000256" key="1">
    <source>
        <dbReference type="SAM" id="SignalP"/>
    </source>
</evidence>
<dbReference type="EMBL" id="CM027684">
    <property type="protein sequence ID" value="KAG0529224.1"/>
    <property type="molecule type" value="Genomic_DNA"/>
</dbReference>
<reference evidence="3" key="2">
    <citation type="submission" date="2020-10" db="EMBL/GenBank/DDBJ databases">
        <authorList>
            <person name="Cooper E.A."/>
            <person name="Brenton Z.W."/>
            <person name="Flinn B.S."/>
            <person name="Jenkins J."/>
            <person name="Shu S."/>
            <person name="Flowers D."/>
            <person name="Luo F."/>
            <person name="Wang Y."/>
            <person name="Xia P."/>
            <person name="Barry K."/>
            <person name="Daum C."/>
            <person name="Lipzen A."/>
            <person name="Yoshinaga Y."/>
            <person name="Schmutz J."/>
            <person name="Saski C."/>
            <person name="Vermerris W."/>
            <person name="Kresovich S."/>
        </authorList>
    </citation>
    <scope>NUCLEOTIDE SEQUENCE</scope>
</reference>
<feature type="signal peptide" evidence="1">
    <location>
        <begin position="1"/>
        <end position="26"/>
    </location>
</feature>
<sequence length="108" mass="12218">MMRGTEKILLLVIACAIVFLQPPVMGKFPTCTATQKREILARCRLFIKHLEASVDVNSPCCDAVRMVPNRNMLCVISLLTPLEKKGFNQKRIMSLQNLCKPRPDETMV</sequence>
<dbReference type="Gene3D" id="1.10.110.10">
    <property type="entry name" value="Plant lipid-transfer and hydrophobic proteins"/>
    <property type="match status" value="1"/>
</dbReference>
<feature type="domain" description="Bifunctional inhibitor/plant lipid transfer protein/seed storage helical" evidence="2">
    <location>
        <begin position="25"/>
        <end position="102"/>
    </location>
</feature>
<feature type="chain" id="PRO_5037617589" description="Bifunctional inhibitor/plant lipid transfer protein/seed storage helical domain-containing protein" evidence="1">
    <location>
        <begin position="27"/>
        <end position="108"/>
    </location>
</feature>
<keyword evidence="1" id="KW-0732">Signal</keyword>
<dbReference type="SUPFAM" id="SSF47699">
    <property type="entry name" value="Bifunctional inhibitor/lipid-transfer protein/seed storage 2S albumin"/>
    <property type="match status" value="1"/>
</dbReference>
<dbReference type="Proteomes" id="UP000807115">
    <property type="component" value="Chromosome 5"/>
</dbReference>
<evidence type="ECO:0000313" key="3">
    <source>
        <dbReference type="EMBL" id="KAG0529224.1"/>
    </source>
</evidence>
<dbReference type="InterPro" id="IPR016140">
    <property type="entry name" value="Bifunc_inhib/LTP/seed_store"/>
</dbReference>
<name>A0A921UF08_SORBI</name>
<protein>
    <recommendedName>
        <fullName evidence="2">Bifunctional inhibitor/plant lipid transfer protein/seed storage helical domain-containing protein</fullName>
    </recommendedName>
</protein>
<gene>
    <name evidence="3" type="ORF">BDA96_05G079700</name>
</gene>
<evidence type="ECO:0000313" key="4">
    <source>
        <dbReference type="Proteomes" id="UP000807115"/>
    </source>
</evidence>
<proteinExistence type="predicted"/>
<evidence type="ECO:0000259" key="2">
    <source>
        <dbReference type="Pfam" id="PF14368"/>
    </source>
</evidence>
<organism evidence="3 4">
    <name type="scientific">Sorghum bicolor</name>
    <name type="common">Sorghum</name>
    <name type="synonym">Sorghum vulgare</name>
    <dbReference type="NCBI Taxonomy" id="4558"/>
    <lineage>
        <taxon>Eukaryota</taxon>
        <taxon>Viridiplantae</taxon>
        <taxon>Streptophyta</taxon>
        <taxon>Embryophyta</taxon>
        <taxon>Tracheophyta</taxon>
        <taxon>Spermatophyta</taxon>
        <taxon>Magnoliopsida</taxon>
        <taxon>Liliopsida</taxon>
        <taxon>Poales</taxon>
        <taxon>Poaceae</taxon>
        <taxon>PACMAD clade</taxon>
        <taxon>Panicoideae</taxon>
        <taxon>Andropogonodae</taxon>
        <taxon>Andropogoneae</taxon>
        <taxon>Sorghinae</taxon>
        <taxon>Sorghum</taxon>
    </lineage>
</organism>
<accession>A0A921UF08</accession>
<comment type="caution">
    <text evidence="3">The sequence shown here is derived from an EMBL/GenBank/DDBJ whole genome shotgun (WGS) entry which is preliminary data.</text>
</comment>
<dbReference type="AlphaFoldDB" id="A0A921UF08"/>
<dbReference type="Pfam" id="PF14368">
    <property type="entry name" value="LTP_2"/>
    <property type="match status" value="1"/>
</dbReference>
<dbReference type="InterPro" id="IPR036312">
    <property type="entry name" value="Bifun_inhib/LTP/seed_sf"/>
</dbReference>
<reference evidence="3" key="1">
    <citation type="journal article" date="2019" name="BMC Genomics">
        <title>A new reference genome for Sorghum bicolor reveals high levels of sequence similarity between sweet and grain genotypes: implications for the genetics of sugar metabolism.</title>
        <authorList>
            <person name="Cooper E.A."/>
            <person name="Brenton Z.W."/>
            <person name="Flinn B.S."/>
            <person name="Jenkins J."/>
            <person name="Shu S."/>
            <person name="Flowers D."/>
            <person name="Luo F."/>
            <person name="Wang Y."/>
            <person name="Xia P."/>
            <person name="Barry K."/>
            <person name="Daum C."/>
            <person name="Lipzen A."/>
            <person name="Yoshinaga Y."/>
            <person name="Schmutz J."/>
            <person name="Saski C."/>
            <person name="Vermerris W."/>
            <person name="Kresovich S."/>
        </authorList>
    </citation>
    <scope>NUCLEOTIDE SEQUENCE</scope>
</reference>